<evidence type="ECO:0000313" key="5">
    <source>
        <dbReference type="Proteomes" id="UP000244162"/>
    </source>
</evidence>
<dbReference type="EMBL" id="NWBU01000010">
    <property type="protein sequence ID" value="PTQ10345.1"/>
    <property type="molecule type" value="Genomic_DNA"/>
</dbReference>
<comment type="caution">
    <text evidence="4">The sequence shown here is derived from an EMBL/GenBank/DDBJ whole genome shotgun (WGS) entry which is preliminary data.</text>
</comment>
<keyword evidence="5" id="KW-1185">Reference proteome</keyword>
<sequence>MIEAVDLLDPHIGAAQGEHGLDEHGSPAARRVKHIWLIRTQSPAPFSPDAKVPCRRPFSLSTCCPAADRSTVALPVRLSHFATHKKDPMAAGRTGMRKIHAAMTVMLLAAGGFVAAAPVPDAVIADGPRDMAHAARNAQLLVPSDGMGMNALFLLAAGPGPHPTMLLLHGLPGNEQNLDLAQAVRRAGWNVLTLHYRGSWGSPGIFSVDHALKDAAAAIAFLRAPEIAAKYGVDRDRLVMAGHSMGGFATARHAARDAGLAGVVLIDAWNAGATGEQIAQGGPPARAAFVADMNDFGNSLAGATPGSIATEIARHGKAWNLLAAAPGLARVPLLIVYAEHGLAAQNQALARAITEVAPGARLTVRNLPSDHSFADQRIALSAAVVSWLETLPGR</sequence>
<dbReference type="InterPro" id="IPR029058">
    <property type="entry name" value="AB_hydrolase_fold"/>
</dbReference>
<organism evidence="4 5">
    <name type="scientific">Sphingomonas oleivorans</name>
    <dbReference type="NCBI Taxonomy" id="1735121"/>
    <lineage>
        <taxon>Bacteria</taxon>
        <taxon>Pseudomonadati</taxon>
        <taxon>Pseudomonadota</taxon>
        <taxon>Alphaproteobacteria</taxon>
        <taxon>Sphingomonadales</taxon>
        <taxon>Sphingomonadaceae</taxon>
        <taxon>Sphingomonas</taxon>
    </lineage>
</organism>
<keyword evidence="1 4" id="KW-0378">Hydrolase</keyword>
<evidence type="ECO:0000313" key="4">
    <source>
        <dbReference type="EMBL" id="PTQ10345.1"/>
    </source>
</evidence>
<dbReference type="OrthoDB" id="5902829at2"/>
<dbReference type="InterPro" id="IPR000073">
    <property type="entry name" value="AB_hydrolase_1"/>
</dbReference>
<dbReference type="SUPFAM" id="SSF53474">
    <property type="entry name" value="alpha/beta-Hydrolases"/>
    <property type="match status" value="1"/>
</dbReference>
<feature type="domain" description="AB hydrolase-1" evidence="3">
    <location>
        <begin position="166"/>
        <end position="375"/>
    </location>
</feature>
<dbReference type="AlphaFoldDB" id="A0A2T5FX82"/>
<dbReference type="Gene3D" id="3.40.50.1820">
    <property type="entry name" value="alpha/beta hydrolase"/>
    <property type="match status" value="1"/>
</dbReference>
<gene>
    <name evidence="4" type="ORF">CLG96_14195</name>
</gene>
<dbReference type="Pfam" id="PF12697">
    <property type="entry name" value="Abhydrolase_6"/>
    <property type="match status" value="1"/>
</dbReference>
<accession>A0A2T5FX82</accession>
<dbReference type="Proteomes" id="UP000244162">
    <property type="component" value="Unassembled WGS sequence"/>
</dbReference>
<reference evidence="4 5" key="1">
    <citation type="submission" date="2017-09" db="EMBL/GenBank/DDBJ databases">
        <title>Sphingomonas panjinensis sp.nov., isolated from oil-contaminated soil.</title>
        <authorList>
            <person name="Wang L."/>
            <person name="Chen L."/>
        </authorList>
    </citation>
    <scope>NUCLEOTIDE SEQUENCE [LARGE SCALE GENOMIC DNA]</scope>
    <source>
        <strain evidence="4 5">FW-11</strain>
    </source>
</reference>
<protein>
    <submittedName>
        <fullName evidence="4">Alpha/beta hydrolase</fullName>
    </submittedName>
</protein>
<dbReference type="InterPro" id="IPR050261">
    <property type="entry name" value="FrsA_esterase"/>
</dbReference>
<proteinExistence type="inferred from homology"/>
<dbReference type="PANTHER" id="PTHR22946">
    <property type="entry name" value="DIENELACTONE HYDROLASE DOMAIN-CONTAINING PROTEIN-RELATED"/>
    <property type="match status" value="1"/>
</dbReference>
<dbReference type="PANTHER" id="PTHR22946:SF9">
    <property type="entry name" value="POLYKETIDE TRANSFERASE AF380"/>
    <property type="match status" value="1"/>
</dbReference>
<dbReference type="GO" id="GO:0052689">
    <property type="term" value="F:carboxylic ester hydrolase activity"/>
    <property type="evidence" value="ECO:0007669"/>
    <property type="project" value="UniProtKB-ARBA"/>
</dbReference>
<evidence type="ECO:0000256" key="1">
    <source>
        <dbReference type="ARBA" id="ARBA00022801"/>
    </source>
</evidence>
<name>A0A2T5FX82_9SPHN</name>
<evidence type="ECO:0000259" key="3">
    <source>
        <dbReference type="Pfam" id="PF12697"/>
    </source>
</evidence>
<evidence type="ECO:0000256" key="2">
    <source>
        <dbReference type="ARBA" id="ARBA00038115"/>
    </source>
</evidence>
<comment type="similarity">
    <text evidence="2">Belongs to the AB hydrolase superfamily. FUS2 hydrolase family.</text>
</comment>